<evidence type="ECO:0000256" key="1">
    <source>
        <dbReference type="SAM" id="SignalP"/>
    </source>
</evidence>
<proteinExistence type="predicted"/>
<dbReference type="EMBL" id="DXGG01000218">
    <property type="protein sequence ID" value="HIW87984.1"/>
    <property type="molecule type" value="Genomic_DNA"/>
</dbReference>
<dbReference type="InterPro" id="IPR023614">
    <property type="entry name" value="Porin_dom_sf"/>
</dbReference>
<protein>
    <submittedName>
        <fullName evidence="2">OprO/OprP family phosphate-selective porin</fullName>
    </submittedName>
</protein>
<sequence length="402" mass="45063">MKRTLILLLVSLFAVAGYGQDDSTKAKKTPKLKVSGYVQTQVEISGKDGKTKLGKSTSFNEDMDEGDSFTRFGIRSGRIKFDYSAPVGKAVFQLDITEKGVFVKDAYYQVDEHRFDMFSLKAGIFDRPFGNEISYSSSRMESPERARLFQNLFPDERDLGAMMIIKAPKNTALNGLKLEAGLFSGNGIKQADDSKLDFIGHLKYDKTVGDVTFGIGASMYYGTTNNTDTLLYRVEDRLWVAEKVEANSLNTRAYYGIDAQLTFHTLIGRTNIRGEYLFGEQPSLVNSFKSPVGNSYTDAFNHIRPFSGFHVYLVQGVWKLPLSAVVKYSSYDANTELSGNDISLATDLASSSLGFGLLWDICDSLRLQAYYEINNNETTTLLSKYSKDLDDNLFTLRLQYKF</sequence>
<organism evidence="2 3">
    <name type="scientific">Candidatus Onthomorpha intestinigallinarum</name>
    <dbReference type="NCBI Taxonomy" id="2840880"/>
    <lineage>
        <taxon>Bacteria</taxon>
        <taxon>Pseudomonadati</taxon>
        <taxon>Bacteroidota</taxon>
        <taxon>Bacteroidia</taxon>
        <taxon>Bacteroidales</taxon>
        <taxon>Candidatus Onthomorpha</taxon>
    </lineage>
</organism>
<reference evidence="2" key="1">
    <citation type="journal article" date="2021" name="PeerJ">
        <title>Extensive microbial diversity within the chicken gut microbiome revealed by metagenomics and culture.</title>
        <authorList>
            <person name="Gilroy R."/>
            <person name="Ravi A."/>
            <person name="Getino M."/>
            <person name="Pursley I."/>
            <person name="Horton D.L."/>
            <person name="Alikhan N.F."/>
            <person name="Baker D."/>
            <person name="Gharbi K."/>
            <person name="Hall N."/>
            <person name="Watson M."/>
            <person name="Adriaenssens E.M."/>
            <person name="Foster-Nyarko E."/>
            <person name="Jarju S."/>
            <person name="Secka A."/>
            <person name="Antonio M."/>
            <person name="Oren A."/>
            <person name="Chaudhuri R.R."/>
            <person name="La Ragione R."/>
            <person name="Hildebrand F."/>
            <person name="Pallen M.J."/>
        </authorList>
    </citation>
    <scope>NUCLEOTIDE SEQUENCE</scope>
    <source>
        <strain evidence="2">Gambia16-930</strain>
    </source>
</reference>
<dbReference type="Gene3D" id="2.40.160.10">
    <property type="entry name" value="Porin"/>
    <property type="match status" value="1"/>
</dbReference>
<dbReference type="Proteomes" id="UP000824267">
    <property type="component" value="Unassembled WGS sequence"/>
</dbReference>
<gene>
    <name evidence="2" type="ORF">IAC47_06905</name>
</gene>
<reference evidence="2" key="2">
    <citation type="submission" date="2021-04" db="EMBL/GenBank/DDBJ databases">
        <authorList>
            <person name="Gilroy R."/>
        </authorList>
    </citation>
    <scope>NUCLEOTIDE SEQUENCE</scope>
    <source>
        <strain evidence="2">Gambia16-930</strain>
    </source>
</reference>
<evidence type="ECO:0000313" key="2">
    <source>
        <dbReference type="EMBL" id="HIW87984.1"/>
    </source>
</evidence>
<feature type="chain" id="PRO_5039388783" evidence="1">
    <location>
        <begin position="17"/>
        <end position="402"/>
    </location>
</feature>
<dbReference type="AlphaFoldDB" id="A0A9D1RHY8"/>
<feature type="signal peptide" evidence="1">
    <location>
        <begin position="1"/>
        <end position="16"/>
    </location>
</feature>
<keyword evidence="1" id="KW-0732">Signal</keyword>
<comment type="caution">
    <text evidence="2">The sequence shown here is derived from an EMBL/GenBank/DDBJ whole genome shotgun (WGS) entry which is preliminary data.</text>
</comment>
<dbReference type="SUPFAM" id="SSF56935">
    <property type="entry name" value="Porins"/>
    <property type="match status" value="1"/>
</dbReference>
<accession>A0A9D1RHY8</accession>
<evidence type="ECO:0000313" key="3">
    <source>
        <dbReference type="Proteomes" id="UP000824267"/>
    </source>
</evidence>
<name>A0A9D1RHY8_9BACT</name>